<sequence>MADILLSPALQWALIAGALLFAGLAAFGRTRPLHWALPAGLCTAAAVLDALARGKTLEQALTVVLAVAAVSLIGLTRGEGGRGA</sequence>
<keyword evidence="3" id="KW-1185">Reference proteome</keyword>
<accession>A0A8J6MEC5</accession>
<keyword evidence="1" id="KW-0472">Membrane</keyword>
<feature type="transmembrane region" description="Helical" evidence="1">
    <location>
        <begin position="9"/>
        <end position="27"/>
    </location>
</feature>
<dbReference type="AlphaFoldDB" id="A0A8J6MEC5"/>
<organism evidence="2 3">
    <name type="scientific">Lawsonibacter faecis</name>
    <dbReference type="NCBI Taxonomy" id="2763052"/>
    <lineage>
        <taxon>Bacteria</taxon>
        <taxon>Bacillati</taxon>
        <taxon>Bacillota</taxon>
        <taxon>Clostridia</taxon>
        <taxon>Eubacteriales</taxon>
        <taxon>Oscillospiraceae</taxon>
        <taxon>Lawsonibacter</taxon>
    </lineage>
</organism>
<proteinExistence type="predicted"/>
<comment type="caution">
    <text evidence="2">The sequence shown here is derived from an EMBL/GenBank/DDBJ whole genome shotgun (WGS) entry which is preliminary data.</text>
</comment>
<feature type="transmembrane region" description="Helical" evidence="1">
    <location>
        <begin position="33"/>
        <end position="52"/>
    </location>
</feature>
<keyword evidence="1" id="KW-1133">Transmembrane helix</keyword>
<protein>
    <submittedName>
        <fullName evidence="2">Uncharacterized protein</fullName>
    </submittedName>
</protein>
<dbReference type="RefSeq" id="WP_186920158.1">
    <property type="nucleotide sequence ID" value="NZ_JACOPQ010000014.1"/>
</dbReference>
<keyword evidence="1" id="KW-0812">Transmembrane</keyword>
<dbReference type="EMBL" id="JACOPQ010000014">
    <property type="protein sequence ID" value="MBC5738366.1"/>
    <property type="molecule type" value="Genomic_DNA"/>
</dbReference>
<feature type="transmembrane region" description="Helical" evidence="1">
    <location>
        <begin position="59"/>
        <end position="76"/>
    </location>
</feature>
<evidence type="ECO:0000313" key="3">
    <source>
        <dbReference type="Proteomes" id="UP000607645"/>
    </source>
</evidence>
<evidence type="ECO:0000313" key="2">
    <source>
        <dbReference type="EMBL" id="MBC5738366.1"/>
    </source>
</evidence>
<dbReference type="Proteomes" id="UP000607645">
    <property type="component" value="Unassembled WGS sequence"/>
</dbReference>
<reference evidence="2" key="1">
    <citation type="submission" date="2020-08" db="EMBL/GenBank/DDBJ databases">
        <title>Genome public.</title>
        <authorList>
            <person name="Liu C."/>
            <person name="Sun Q."/>
        </authorList>
    </citation>
    <scope>NUCLEOTIDE SEQUENCE</scope>
    <source>
        <strain evidence="2">NSJ-52</strain>
    </source>
</reference>
<gene>
    <name evidence="2" type="ORF">H8S62_15250</name>
</gene>
<name>A0A8J6MEC5_9FIRM</name>
<evidence type="ECO:0000256" key="1">
    <source>
        <dbReference type="SAM" id="Phobius"/>
    </source>
</evidence>